<dbReference type="Pfam" id="PF18052">
    <property type="entry name" value="Rx_N"/>
    <property type="match status" value="1"/>
</dbReference>
<accession>A0A445E597</accession>
<dbReference type="EMBL" id="SDMP01000002">
    <property type="protein sequence ID" value="RYR70644.1"/>
    <property type="molecule type" value="Genomic_DNA"/>
</dbReference>
<dbReference type="AlphaFoldDB" id="A0A445E597"/>
<dbReference type="InterPro" id="IPR027417">
    <property type="entry name" value="P-loop_NTPase"/>
</dbReference>
<dbReference type="Gene3D" id="1.20.5.4130">
    <property type="match status" value="1"/>
</dbReference>
<dbReference type="InterPro" id="IPR044974">
    <property type="entry name" value="Disease_R_plants"/>
</dbReference>
<dbReference type="Pfam" id="PF25019">
    <property type="entry name" value="LRR_R13L1-DRL21"/>
    <property type="match status" value="1"/>
</dbReference>
<gene>
    <name evidence="6" type="ORF">Ahy_A02g004977</name>
</gene>
<feature type="domain" description="Disease resistance N-terminal" evidence="4">
    <location>
        <begin position="11"/>
        <end position="63"/>
    </location>
</feature>
<sequence>MTAALVGGAVLSSFLNVVFDAEQKQIQIKERAVKDWLDSLKDAMYVADDLLDEVFTKAATQKDPGTFFSRYLSLQDREIANRMEKIIDMVESIVKQKDTLGLREIPKENMSWRITTSLVDRSNVYGREDDKAAIVASVVQTVSPHELNLLSDEDCWLVFLKHASLFTDSVQTSTLEKVGLLRGNSNVKDWNHILKSEIWEFFDDRINIVPALRISYYYLPSCLKECFVYCSFTSLYSKDHEFDKDLFVGKGEENKITELGALANLHKSRMFDKNGINSLKLKWSSDKDENIADSQVKRDILDELQPHSSLKELEIGTRFPDWLGHSSYHNITTLTLQVQCISSP</sequence>
<evidence type="ECO:0000256" key="1">
    <source>
        <dbReference type="ARBA" id="ARBA00022737"/>
    </source>
</evidence>
<keyword evidence="7" id="KW-1185">Reference proteome</keyword>
<evidence type="ECO:0000256" key="2">
    <source>
        <dbReference type="ARBA" id="ARBA00022741"/>
    </source>
</evidence>
<evidence type="ECO:0000313" key="7">
    <source>
        <dbReference type="Proteomes" id="UP000289738"/>
    </source>
</evidence>
<dbReference type="PANTHER" id="PTHR23155">
    <property type="entry name" value="DISEASE RESISTANCE PROTEIN RP"/>
    <property type="match status" value="1"/>
</dbReference>
<feature type="domain" description="R13L1/DRL21-like LRR repeat region" evidence="5">
    <location>
        <begin position="264"/>
        <end position="337"/>
    </location>
</feature>
<dbReference type="GO" id="GO:0098542">
    <property type="term" value="P:defense response to other organism"/>
    <property type="evidence" value="ECO:0007669"/>
    <property type="project" value="TreeGrafter"/>
</dbReference>
<evidence type="ECO:0000259" key="4">
    <source>
        <dbReference type="Pfam" id="PF18052"/>
    </source>
</evidence>
<dbReference type="SUPFAM" id="SSF52540">
    <property type="entry name" value="P-loop containing nucleoside triphosphate hydrolases"/>
    <property type="match status" value="1"/>
</dbReference>
<dbReference type="PANTHER" id="PTHR23155:SF1071">
    <property type="entry name" value="DISEASE RESISTANCE RPP13-LIKE PROTEIN 1"/>
    <property type="match status" value="1"/>
</dbReference>
<name>A0A445E597_ARAHY</name>
<keyword evidence="1" id="KW-0677">Repeat</keyword>
<dbReference type="Proteomes" id="UP000289738">
    <property type="component" value="Chromosome A02"/>
</dbReference>
<keyword evidence="2" id="KW-0547">Nucleotide-binding</keyword>
<organism evidence="6 7">
    <name type="scientific">Arachis hypogaea</name>
    <name type="common">Peanut</name>
    <dbReference type="NCBI Taxonomy" id="3818"/>
    <lineage>
        <taxon>Eukaryota</taxon>
        <taxon>Viridiplantae</taxon>
        <taxon>Streptophyta</taxon>
        <taxon>Embryophyta</taxon>
        <taxon>Tracheophyta</taxon>
        <taxon>Spermatophyta</taxon>
        <taxon>Magnoliopsida</taxon>
        <taxon>eudicotyledons</taxon>
        <taxon>Gunneridae</taxon>
        <taxon>Pentapetalae</taxon>
        <taxon>rosids</taxon>
        <taxon>fabids</taxon>
        <taxon>Fabales</taxon>
        <taxon>Fabaceae</taxon>
        <taxon>Papilionoideae</taxon>
        <taxon>50 kb inversion clade</taxon>
        <taxon>dalbergioids sensu lato</taxon>
        <taxon>Dalbergieae</taxon>
        <taxon>Pterocarpus clade</taxon>
        <taxon>Arachis</taxon>
    </lineage>
</organism>
<reference evidence="6 7" key="1">
    <citation type="submission" date="2019-01" db="EMBL/GenBank/DDBJ databases">
        <title>Sequencing of cultivated peanut Arachis hypogaea provides insights into genome evolution and oil improvement.</title>
        <authorList>
            <person name="Chen X."/>
        </authorList>
    </citation>
    <scope>NUCLEOTIDE SEQUENCE [LARGE SCALE GENOMIC DNA]</scope>
    <source>
        <strain evidence="7">cv. Fuhuasheng</strain>
        <tissue evidence="6">Leaves</tissue>
    </source>
</reference>
<dbReference type="InterPro" id="IPR041118">
    <property type="entry name" value="Rx_N"/>
</dbReference>
<evidence type="ECO:0000259" key="5">
    <source>
        <dbReference type="Pfam" id="PF25019"/>
    </source>
</evidence>
<comment type="caution">
    <text evidence="6">The sequence shown here is derived from an EMBL/GenBank/DDBJ whole genome shotgun (WGS) entry which is preliminary data.</text>
</comment>
<dbReference type="InterPro" id="IPR056789">
    <property type="entry name" value="LRR_R13L1-DRL21"/>
</dbReference>
<dbReference type="STRING" id="3818.A0A445E597"/>
<protein>
    <submittedName>
        <fullName evidence="6">Uncharacterized protein</fullName>
    </submittedName>
</protein>
<keyword evidence="3" id="KW-0611">Plant defense</keyword>
<proteinExistence type="predicted"/>
<evidence type="ECO:0000313" key="6">
    <source>
        <dbReference type="EMBL" id="RYR70644.1"/>
    </source>
</evidence>
<evidence type="ECO:0000256" key="3">
    <source>
        <dbReference type="ARBA" id="ARBA00022821"/>
    </source>
</evidence>
<dbReference type="GO" id="GO:0000166">
    <property type="term" value="F:nucleotide binding"/>
    <property type="evidence" value="ECO:0007669"/>
    <property type="project" value="UniProtKB-KW"/>
</dbReference>